<evidence type="ECO:0000313" key="1">
    <source>
        <dbReference type="EMBL" id="SEK60886.1"/>
    </source>
</evidence>
<organism evidence="1 2">
    <name type="scientific">Olivibacter domesticus</name>
    <name type="common">Pseudosphingobacterium domesticum</name>
    <dbReference type="NCBI Taxonomy" id="407022"/>
    <lineage>
        <taxon>Bacteria</taxon>
        <taxon>Pseudomonadati</taxon>
        <taxon>Bacteroidota</taxon>
        <taxon>Sphingobacteriia</taxon>
        <taxon>Sphingobacteriales</taxon>
        <taxon>Sphingobacteriaceae</taxon>
        <taxon>Olivibacter</taxon>
    </lineage>
</organism>
<protein>
    <submittedName>
        <fullName evidence="1">Uncharacterized protein</fullName>
    </submittedName>
</protein>
<reference evidence="2" key="1">
    <citation type="submission" date="2016-10" db="EMBL/GenBank/DDBJ databases">
        <authorList>
            <person name="Varghese N."/>
            <person name="Submissions S."/>
        </authorList>
    </citation>
    <scope>NUCLEOTIDE SEQUENCE [LARGE SCALE GENOMIC DNA]</scope>
    <source>
        <strain evidence="2">DSM 18733</strain>
    </source>
</reference>
<gene>
    <name evidence="1" type="ORF">SAMN05661044_00675</name>
</gene>
<dbReference type="EMBL" id="FOAF01000001">
    <property type="protein sequence ID" value="SEK60886.1"/>
    <property type="molecule type" value="Genomic_DNA"/>
</dbReference>
<sequence length="61" mass="6365">MNAFSNLHIACPPQKLQQYPAVAFQIASSCNRQDVPLAANGILPRNASELGAGGAEALECP</sequence>
<accession>A0A1H7IEF4</accession>
<dbReference type="Proteomes" id="UP000199421">
    <property type="component" value="Unassembled WGS sequence"/>
</dbReference>
<dbReference type="AlphaFoldDB" id="A0A1H7IEF4"/>
<name>A0A1H7IEF4_OLID1</name>
<dbReference type="STRING" id="407022.SAMN05661044_00675"/>
<keyword evidence="2" id="KW-1185">Reference proteome</keyword>
<evidence type="ECO:0000313" key="2">
    <source>
        <dbReference type="Proteomes" id="UP000199421"/>
    </source>
</evidence>
<proteinExistence type="predicted"/>